<feature type="repeat" description="PPR" evidence="2">
    <location>
        <begin position="205"/>
        <end position="239"/>
    </location>
</feature>
<sequence>MLSSLRLRHLCTAATTATSTNAVNSTSSMSISKVKSKLRSEFDPDKALQIYSSVSGKDSSLLSTRYLQDLTVRRLAKSQRFADIENLIEAQKKDPKIEQEPFVSTLIRSYGQAGMFDQALRTYEQMGQFGASRTVISFNALLSACTRSKLYGKVPVLFNDVLSKYGVLPDSVSYGILIKSYCEAGMPEKGVERLREMEEKGVEVSAVTYTTLVSAFYKKGKSEEAERLWSEMVQKGCELDVAAYNVKVMHAQSGEPEKVKAIMDEMGSLGLKPDTISYNYLIISYCKSGMMEEAEKVYKSLEEYGCKPNASTFRTLVHYLCKEGEYEKGYKIFKESVRVHKIPEFAILKGLVEGLVAKKKMKEAKGLIRTIKKKYPPNLLNAWKKVEENLGLTSANDSNPEVREDQEAAV</sequence>
<feature type="repeat" description="PPR" evidence="2">
    <location>
        <begin position="274"/>
        <end position="308"/>
    </location>
</feature>
<dbReference type="EMBL" id="JAIWQS010000003">
    <property type="protein sequence ID" value="KAJ8770810.1"/>
    <property type="molecule type" value="Genomic_DNA"/>
</dbReference>
<evidence type="ECO:0000256" key="2">
    <source>
        <dbReference type="PROSITE-ProRule" id="PRU00708"/>
    </source>
</evidence>
<gene>
    <name evidence="3" type="ORF">K2173_021457</name>
</gene>
<evidence type="ECO:0008006" key="5">
    <source>
        <dbReference type="Google" id="ProtNLM"/>
    </source>
</evidence>
<dbReference type="PANTHER" id="PTHR47942">
    <property type="entry name" value="TETRATRICOPEPTIDE REPEAT (TPR)-LIKE SUPERFAMILY PROTEIN-RELATED"/>
    <property type="match status" value="1"/>
</dbReference>
<dbReference type="InterPro" id="IPR051222">
    <property type="entry name" value="PPR/CCM1_RNA-binding"/>
</dbReference>
<evidence type="ECO:0000313" key="4">
    <source>
        <dbReference type="Proteomes" id="UP001159364"/>
    </source>
</evidence>
<evidence type="ECO:0000256" key="1">
    <source>
        <dbReference type="ARBA" id="ARBA00022737"/>
    </source>
</evidence>
<evidence type="ECO:0000313" key="3">
    <source>
        <dbReference type="EMBL" id="KAJ8770810.1"/>
    </source>
</evidence>
<protein>
    <recommendedName>
        <fullName evidence="5">Pentatricopeptide repeat-containing protein</fullName>
    </recommendedName>
</protein>
<feature type="repeat" description="PPR" evidence="2">
    <location>
        <begin position="309"/>
        <end position="343"/>
    </location>
</feature>
<dbReference type="Gene3D" id="1.25.40.10">
    <property type="entry name" value="Tetratricopeptide repeat domain"/>
    <property type="match status" value="3"/>
</dbReference>
<reference evidence="3 4" key="1">
    <citation type="submission" date="2021-09" db="EMBL/GenBank/DDBJ databases">
        <title>Genomic insights and catalytic innovation underlie evolution of tropane alkaloids biosynthesis.</title>
        <authorList>
            <person name="Wang Y.-J."/>
            <person name="Tian T."/>
            <person name="Huang J.-P."/>
            <person name="Huang S.-X."/>
        </authorList>
    </citation>
    <scope>NUCLEOTIDE SEQUENCE [LARGE SCALE GENOMIC DNA]</scope>
    <source>
        <strain evidence="3">KIB-2018</strain>
        <tissue evidence="3">Leaf</tissue>
    </source>
</reference>
<dbReference type="PANTHER" id="PTHR47942:SF16">
    <property type="entry name" value="PENTATRICOPEPTIDE REPEAT DOMAIN CONTAINING PROTEIN-RELATED"/>
    <property type="match status" value="1"/>
</dbReference>
<keyword evidence="4" id="KW-1185">Reference proteome</keyword>
<dbReference type="Pfam" id="PF01535">
    <property type="entry name" value="PPR"/>
    <property type="match status" value="2"/>
</dbReference>
<name>A0AAV8TXB7_9ROSI</name>
<dbReference type="PROSITE" id="PS51375">
    <property type="entry name" value="PPR"/>
    <property type="match status" value="4"/>
</dbReference>
<dbReference type="NCBIfam" id="TIGR00756">
    <property type="entry name" value="PPR"/>
    <property type="match status" value="5"/>
</dbReference>
<dbReference type="AlphaFoldDB" id="A0AAV8TXB7"/>
<dbReference type="InterPro" id="IPR011990">
    <property type="entry name" value="TPR-like_helical_dom_sf"/>
</dbReference>
<keyword evidence="1" id="KW-0677">Repeat</keyword>
<comment type="caution">
    <text evidence="3">The sequence shown here is derived from an EMBL/GenBank/DDBJ whole genome shotgun (WGS) entry which is preliminary data.</text>
</comment>
<accession>A0AAV8TXB7</accession>
<dbReference type="Pfam" id="PF13041">
    <property type="entry name" value="PPR_2"/>
    <property type="match status" value="2"/>
</dbReference>
<dbReference type="InterPro" id="IPR002885">
    <property type="entry name" value="PPR_rpt"/>
</dbReference>
<feature type="repeat" description="PPR" evidence="2">
    <location>
        <begin position="170"/>
        <end position="204"/>
    </location>
</feature>
<dbReference type="SUPFAM" id="SSF48452">
    <property type="entry name" value="TPR-like"/>
    <property type="match status" value="1"/>
</dbReference>
<proteinExistence type="predicted"/>
<dbReference type="Proteomes" id="UP001159364">
    <property type="component" value="Linkage Group LG03"/>
</dbReference>
<organism evidence="3 4">
    <name type="scientific">Erythroxylum novogranatense</name>
    <dbReference type="NCBI Taxonomy" id="1862640"/>
    <lineage>
        <taxon>Eukaryota</taxon>
        <taxon>Viridiplantae</taxon>
        <taxon>Streptophyta</taxon>
        <taxon>Embryophyta</taxon>
        <taxon>Tracheophyta</taxon>
        <taxon>Spermatophyta</taxon>
        <taxon>Magnoliopsida</taxon>
        <taxon>eudicotyledons</taxon>
        <taxon>Gunneridae</taxon>
        <taxon>Pentapetalae</taxon>
        <taxon>rosids</taxon>
        <taxon>fabids</taxon>
        <taxon>Malpighiales</taxon>
        <taxon>Erythroxylaceae</taxon>
        <taxon>Erythroxylum</taxon>
    </lineage>
</organism>